<gene>
    <name evidence="1" type="ORF">NUW54_g6713</name>
</gene>
<protein>
    <submittedName>
        <fullName evidence="1">Uncharacterized protein</fullName>
    </submittedName>
</protein>
<evidence type="ECO:0000313" key="2">
    <source>
        <dbReference type="Proteomes" id="UP001144978"/>
    </source>
</evidence>
<comment type="caution">
    <text evidence="1">The sequence shown here is derived from an EMBL/GenBank/DDBJ whole genome shotgun (WGS) entry which is preliminary data.</text>
</comment>
<name>A0ACC1PTA4_9APHY</name>
<evidence type="ECO:0000313" key="1">
    <source>
        <dbReference type="EMBL" id="KAJ3000910.1"/>
    </source>
</evidence>
<accession>A0ACC1PTA4</accession>
<sequence>MFEIAACAFVPPGHRGCASNKLLGRYDHRARAHSPEDERFHGASTGASCEVGTLFTVADDNGEPQVWPTRESGRRRLRWKQNVERACSMAGDGEAWTILEMRLRMTIAGSEGGRDNPREGRKLYIMYGMADRQAAQMFNQEFASSEGFAYDDCWSWDIKEERWQRERVSGNYPCPRAEMSVCYVRLSHLRLQ</sequence>
<proteinExistence type="predicted"/>
<dbReference type="Proteomes" id="UP001144978">
    <property type="component" value="Unassembled WGS sequence"/>
</dbReference>
<dbReference type="EMBL" id="JANSHE010001827">
    <property type="protein sequence ID" value="KAJ3000910.1"/>
    <property type="molecule type" value="Genomic_DNA"/>
</dbReference>
<keyword evidence="2" id="KW-1185">Reference proteome</keyword>
<organism evidence="1 2">
    <name type="scientific">Trametes sanguinea</name>
    <dbReference type="NCBI Taxonomy" id="158606"/>
    <lineage>
        <taxon>Eukaryota</taxon>
        <taxon>Fungi</taxon>
        <taxon>Dikarya</taxon>
        <taxon>Basidiomycota</taxon>
        <taxon>Agaricomycotina</taxon>
        <taxon>Agaricomycetes</taxon>
        <taxon>Polyporales</taxon>
        <taxon>Polyporaceae</taxon>
        <taxon>Trametes</taxon>
    </lineage>
</organism>
<reference evidence="1" key="1">
    <citation type="submission" date="2022-08" db="EMBL/GenBank/DDBJ databases">
        <title>Genome Sequence of Pycnoporus sanguineus.</title>
        <authorList>
            <person name="Buettner E."/>
        </authorList>
    </citation>
    <scope>NUCLEOTIDE SEQUENCE</scope>
    <source>
        <strain evidence="1">CG-C14</strain>
    </source>
</reference>